<name>A0A6J0PJQ4_ELAGV</name>
<protein>
    <submittedName>
        <fullName evidence="3">Uncharacterized protein LOC109506005</fullName>
    </submittedName>
</protein>
<dbReference type="InParanoid" id="A0A6J0PJQ4"/>
<evidence type="ECO:0000313" key="2">
    <source>
        <dbReference type="Proteomes" id="UP000504607"/>
    </source>
</evidence>
<dbReference type="AlphaFoldDB" id="A0A6J0PJQ4"/>
<gene>
    <name evidence="3" type="primary">LOC109506005</name>
</gene>
<dbReference type="Proteomes" id="UP000504607">
    <property type="component" value="Chromosome 6"/>
</dbReference>
<feature type="compositionally biased region" description="Acidic residues" evidence="1">
    <location>
        <begin position="199"/>
        <end position="233"/>
    </location>
</feature>
<organism evidence="2 3">
    <name type="scientific">Elaeis guineensis var. tenera</name>
    <name type="common">Oil palm</name>
    <dbReference type="NCBI Taxonomy" id="51953"/>
    <lineage>
        <taxon>Eukaryota</taxon>
        <taxon>Viridiplantae</taxon>
        <taxon>Streptophyta</taxon>
        <taxon>Embryophyta</taxon>
        <taxon>Tracheophyta</taxon>
        <taxon>Spermatophyta</taxon>
        <taxon>Magnoliopsida</taxon>
        <taxon>Liliopsida</taxon>
        <taxon>Arecaceae</taxon>
        <taxon>Arecoideae</taxon>
        <taxon>Cocoseae</taxon>
        <taxon>Elaeidinae</taxon>
        <taxon>Elaeis</taxon>
    </lineage>
</organism>
<keyword evidence="2" id="KW-1185">Reference proteome</keyword>
<feature type="region of interest" description="Disordered" evidence="1">
    <location>
        <begin position="194"/>
        <end position="243"/>
    </location>
</feature>
<reference evidence="3" key="1">
    <citation type="submission" date="2025-08" db="UniProtKB">
        <authorList>
            <consortium name="RefSeq"/>
        </authorList>
    </citation>
    <scope>IDENTIFICATION</scope>
</reference>
<accession>A0A6J0PJQ4</accession>
<evidence type="ECO:0000313" key="3">
    <source>
        <dbReference type="RefSeq" id="XP_019706833.1"/>
    </source>
</evidence>
<dbReference type="RefSeq" id="XP_019706833.1">
    <property type="nucleotide sequence ID" value="XM_019851274.1"/>
</dbReference>
<proteinExistence type="predicted"/>
<sequence length="243" mass="27262">MIQNDKTGVRYSHPANRMIRVFSSLSRQELLDHLYSCIPVDKEKYEIKLKWKSPNLSGRLMQSNYILVPIDDDEDVEEMLTFPLKYSECRFLELYIEKKNVPSFGYDSRHSTQTDNNVGLSSSFVTLMVQTNSVDAVFAEQHSTTVGSSCSIIQSPMVTSPISSATVTSPLLEVVVSAGDDTHIGNDDWVVGGINSDNLDFESDESEDEDYWMDEDSSTNDDDGEDENDDEDVQANINVGETK</sequence>
<evidence type="ECO:0000256" key="1">
    <source>
        <dbReference type="SAM" id="MobiDB-lite"/>
    </source>
</evidence>